<dbReference type="Proteomes" id="UP000834458">
    <property type="component" value="Unassembled WGS sequence"/>
</dbReference>
<evidence type="ECO:0000259" key="11">
    <source>
        <dbReference type="Pfam" id="PF07219"/>
    </source>
</evidence>
<dbReference type="EMBL" id="CAHPSC010000006">
    <property type="protein sequence ID" value="CAB5668235.1"/>
    <property type="molecule type" value="Genomic_DNA"/>
</dbReference>
<dbReference type="InterPro" id="IPR005254">
    <property type="entry name" value="Heme_biosyn_assoc_TPR_pro"/>
</dbReference>
<dbReference type="NCBIfam" id="TIGR00540">
    <property type="entry name" value="TPR_hemY_coli"/>
    <property type="match status" value="1"/>
</dbReference>
<name>A0AA35D532_9BURK</name>
<evidence type="ECO:0000256" key="2">
    <source>
        <dbReference type="ARBA" id="ARBA00004429"/>
    </source>
</evidence>
<dbReference type="GO" id="GO:0042168">
    <property type="term" value="P:heme metabolic process"/>
    <property type="evidence" value="ECO:0007669"/>
    <property type="project" value="InterPro"/>
</dbReference>
<evidence type="ECO:0000256" key="4">
    <source>
        <dbReference type="ARBA" id="ARBA00022475"/>
    </source>
</evidence>
<dbReference type="AlphaFoldDB" id="A0AA35D532"/>
<keyword evidence="4" id="KW-1003">Cell membrane</keyword>
<evidence type="ECO:0000256" key="1">
    <source>
        <dbReference type="ARBA" id="ARBA00002962"/>
    </source>
</evidence>
<evidence type="ECO:0000313" key="12">
    <source>
        <dbReference type="EMBL" id="CAB5668235.1"/>
    </source>
</evidence>
<feature type="domain" description="HemY N-terminal" evidence="11">
    <location>
        <begin position="27"/>
        <end position="117"/>
    </location>
</feature>
<evidence type="ECO:0000256" key="6">
    <source>
        <dbReference type="ARBA" id="ARBA00022692"/>
    </source>
</evidence>
<gene>
    <name evidence="12" type="ORF">GHA_00709</name>
</gene>
<keyword evidence="9" id="KW-0627">Porphyrin biosynthesis</keyword>
<evidence type="ECO:0000256" key="3">
    <source>
        <dbReference type="ARBA" id="ARBA00004744"/>
    </source>
</evidence>
<evidence type="ECO:0000256" key="9">
    <source>
        <dbReference type="ARBA" id="ARBA00023244"/>
    </source>
</evidence>
<keyword evidence="7 10" id="KW-1133">Transmembrane helix</keyword>
<accession>A0AA35D532</accession>
<comment type="subcellular location">
    <subcellularLocation>
        <location evidence="2">Cell inner membrane</location>
        <topology evidence="2">Multi-pass membrane protein</topology>
    </subcellularLocation>
</comment>
<comment type="function">
    <text evidence="1">Involved in a late step of protoheme IX synthesis.</text>
</comment>
<evidence type="ECO:0000256" key="10">
    <source>
        <dbReference type="SAM" id="Phobius"/>
    </source>
</evidence>
<organism evidence="12 13">
    <name type="scientific">Comamonas aquatica</name>
    <dbReference type="NCBI Taxonomy" id="225991"/>
    <lineage>
        <taxon>Bacteria</taxon>
        <taxon>Pseudomonadati</taxon>
        <taxon>Pseudomonadota</taxon>
        <taxon>Betaproteobacteria</taxon>
        <taxon>Burkholderiales</taxon>
        <taxon>Comamonadaceae</taxon>
        <taxon>Comamonas</taxon>
    </lineage>
</organism>
<reference evidence="12" key="1">
    <citation type="submission" date="2020-05" db="EMBL/GenBank/DDBJ databases">
        <authorList>
            <person name="Delgado-Blas J."/>
        </authorList>
    </citation>
    <scope>NUCLEOTIDE SEQUENCE</scope>
    <source>
        <strain evidence="12">BB1454</strain>
    </source>
</reference>
<dbReference type="GO" id="GO:0005886">
    <property type="term" value="C:plasma membrane"/>
    <property type="evidence" value="ECO:0007669"/>
    <property type="project" value="UniProtKB-SubCell"/>
</dbReference>
<protein>
    <submittedName>
        <fullName evidence="12">Uncharacterized enzyme of heme biosynthesis</fullName>
    </submittedName>
</protein>
<dbReference type="GO" id="GO:0006779">
    <property type="term" value="P:porphyrin-containing compound biosynthetic process"/>
    <property type="evidence" value="ECO:0007669"/>
    <property type="project" value="UniProtKB-KW"/>
</dbReference>
<evidence type="ECO:0000256" key="7">
    <source>
        <dbReference type="ARBA" id="ARBA00022989"/>
    </source>
</evidence>
<dbReference type="InterPro" id="IPR010817">
    <property type="entry name" value="HemY_N"/>
</dbReference>
<evidence type="ECO:0000256" key="5">
    <source>
        <dbReference type="ARBA" id="ARBA00022519"/>
    </source>
</evidence>
<comment type="caution">
    <text evidence="12">The sequence shown here is derived from an EMBL/GenBank/DDBJ whole genome shotgun (WGS) entry which is preliminary data.</text>
</comment>
<dbReference type="Gene3D" id="1.25.40.10">
    <property type="entry name" value="Tetratricopeptide repeat domain"/>
    <property type="match status" value="1"/>
</dbReference>
<dbReference type="Pfam" id="PF07219">
    <property type="entry name" value="HemY_N"/>
    <property type="match status" value="1"/>
</dbReference>
<keyword evidence="6 10" id="KW-0812">Transmembrane</keyword>
<sequence>MMRAALWFVGLFAVAVALALFAGNNQGMVSLFWHPYRVDLSLNMVLLLLFTVFALAYAALRAFSALVMLPHQAKRWRQQQKERNLYQALVASFSHLQAGRYVRARKSAQTLLKLSDELRNEDAHFAQDSHLRAIAHMLAADSAHALRDVAARDSHYEQALDDVPLNGSLQQQEIREGAQMRAARWALDDRDPQEALQRLEQLPPGASRRTMALRIQLKASRLAHATHSALETARLLAKHGGLSPEAAASIIRSLVIEQIQHTHDAEQLQQTWRSLHPADRDAPDIALAAARKLLELQGDAQQARSWLLPVLEQFIQSPLSLTSTQALRLFTVLPQALDGLDATWLARLETAHRAAPQEPRLQYLAGMACMEQQLWGKGEQLLQGAVQRLDDAPLRARAWTALAVVAEQREDSQAAAQAWRQAALQNQR</sequence>
<proteinExistence type="predicted"/>
<keyword evidence="5" id="KW-0997">Cell inner membrane</keyword>
<comment type="pathway">
    <text evidence="3">Porphyrin-containing compound metabolism; protoheme biosynthesis.</text>
</comment>
<evidence type="ECO:0000256" key="8">
    <source>
        <dbReference type="ARBA" id="ARBA00023136"/>
    </source>
</evidence>
<feature type="transmembrane region" description="Helical" evidence="10">
    <location>
        <begin position="43"/>
        <end position="69"/>
    </location>
</feature>
<dbReference type="InterPro" id="IPR011990">
    <property type="entry name" value="TPR-like_helical_dom_sf"/>
</dbReference>
<evidence type="ECO:0000313" key="13">
    <source>
        <dbReference type="Proteomes" id="UP000834458"/>
    </source>
</evidence>
<keyword evidence="8 10" id="KW-0472">Membrane</keyword>